<dbReference type="InterPro" id="IPR049517">
    <property type="entry name" value="ACX-like_C"/>
</dbReference>
<feature type="domain" description="Acetophenone carboxylase-like C-terminal" evidence="5">
    <location>
        <begin position="502"/>
        <end position="676"/>
    </location>
</feature>
<feature type="domain" description="Hydantoinase B/oxoprolinase" evidence="3">
    <location>
        <begin position="709"/>
        <end position="878"/>
    </location>
</feature>
<keyword evidence="7" id="KW-1185">Reference proteome</keyword>
<reference evidence="6" key="1">
    <citation type="journal article" date="2023" name="Genome Biol. Evol.">
        <title>First Whole Genome Sequence and Flow Cytometry Genome Size Data for the Lichen-Forming Fungus Ramalina farinacea (Ascomycota).</title>
        <authorList>
            <person name="Llewellyn T."/>
            <person name="Mian S."/>
            <person name="Hill R."/>
            <person name="Leitch I.J."/>
            <person name="Gaya E."/>
        </authorList>
    </citation>
    <scope>NUCLEOTIDE SEQUENCE</scope>
    <source>
        <strain evidence="6">LIQ254RAFAR</strain>
    </source>
</reference>
<sequence length="885" mass="95864">MASSYCLGVDVGGTFTDLVALDEKSGALYHSKVHSTPHDQSVGVRAGIDDILSKLPDSEPVVFRTINHGTTIATNTILEQRGAKVALIVTEGYRDMLQSRRSLAAWITWKMPDPLAPLELTVEALGRIAVDGKEVREFNEPLFEERLESLAAEEPDAFTVSLINSFANDKHERRILDAIRKRFPKTPISLSCEVQPEIVEYERTITTVANAYLQPSVTGYLEKLWENVRDQTNHLNVLRSDGGLSSVSLASQLPITLALSGPAGGVAGIAQTIAANAEYQNLITFDMGGTSTDVALIENGAPRVRRTTTVGDLAVRVPSIDVHTVGAGGGSIAHVPELTKALRVGPQSAGADPGPACYGKGGTQATVTDANLVLGYLPEHILGDEVKLDVEAAKRAVQSVADGLNISLLEAAEGILRIANETIYGALRVVTVEQGLDPKDFRLVAFGGAGPMHANSLGELLNNFPIIVPPSPGVLCARGDIMTALRLEVSKTFLYTLAATPVEDILQAFERLKAEASDKMSSEQGVAKAAQEYIYQMDVRYSGQAINISIDLDMTSLKRDKADHIVQTFETAHEKMYGFQVPASLELINLRIVVQEITKTFPLPLLETAKVPQPPIAAKSGNITMIHQQEEFRDCPMWDRSQLLAGHVVHGPCLVTETDSTTTILPGFTAEIDKHGNILIRRADQEAESGIRSRVEDRTGSEGHGDSLDPITVDIFESGLKNARFEMDALVTRAAMSPAIREQQDEYPMIAEPGGLMLAGQFGSFIADFLKLWKGSIEPGDVFITNDPYSVAGAISHLNDWLIMKPIFSEKKLIGWAANFGHMTDTGGCVPGSLPNGVSSIFEDGVQIPVTKMVSAGKKNDSLMETIFRNCRLPEWNRWCVLPSI</sequence>
<comment type="similarity">
    <text evidence="1">Belongs to the oxoprolinase family.</text>
</comment>
<dbReference type="EMBL" id="JAPUFD010000005">
    <property type="protein sequence ID" value="MDI1487148.1"/>
    <property type="molecule type" value="Genomic_DNA"/>
</dbReference>
<dbReference type="SUPFAM" id="SSF53067">
    <property type="entry name" value="Actin-like ATPase domain"/>
    <property type="match status" value="1"/>
</dbReference>
<dbReference type="Pfam" id="PF19278">
    <property type="entry name" value="Hydant_A_C"/>
    <property type="match status" value="1"/>
</dbReference>
<dbReference type="Pfam" id="PF01968">
    <property type="entry name" value="Hydantoinase_A"/>
    <property type="match status" value="1"/>
</dbReference>
<dbReference type="Pfam" id="PF02538">
    <property type="entry name" value="Hydantoinase_B"/>
    <property type="match status" value="1"/>
</dbReference>
<evidence type="ECO:0000259" key="4">
    <source>
        <dbReference type="Pfam" id="PF05378"/>
    </source>
</evidence>
<dbReference type="Proteomes" id="UP001161017">
    <property type="component" value="Unassembled WGS sequence"/>
</dbReference>
<gene>
    <name evidence="6" type="ORF">OHK93_006416</name>
</gene>
<evidence type="ECO:0000259" key="2">
    <source>
        <dbReference type="Pfam" id="PF01968"/>
    </source>
</evidence>
<evidence type="ECO:0000259" key="3">
    <source>
        <dbReference type="Pfam" id="PF02538"/>
    </source>
</evidence>
<dbReference type="InterPro" id="IPR043129">
    <property type="entry name" value="ATPase_NBD"/>
</dbReference>
<dbReference type="PANTHER" id="PTHR11365">
    <property type="entry name" value="5-OXOPROLINASE RELATED"/>
    <property type="match status" value="1"/>
</dbReference>
<dbReference type="PANTHER" id="PTHR11365:SF23">
    <property type="entry name" value="HYPOTHETICAL 5-OXOPROLINASE (EUROFUNG)-RELATED"/>
    <property type="match status" value="1"/>
</dbReference>
<dbReference type="InterPro" id="IPR003692">
    <property type="entry name" value="Hydantoinase_B"/>
</dbReference>
<evidence type="ECO:0008006" key="8">
    <source>
        <dbReference type="Google" id="ProtNLM"/>
    </source>
</evidence>
<evidence type="ECO:0000256" key="1">
    <source>
        <dbReference type="ARBA" id="ARBA00010403"/>
    </source>
</evidence>
<feature type="domain" description="Hydantoinase/oxoprolinase N-terminal" evidence="4">
    <location>
        <begin position="7"/>
        <end position="181"/>
    </location>
</feature>
<dbReference type="GO" id="GO:0017168">
    <property type="term" value="F:5-oxoprolinase (ATP-hydrolyzing) activity"/>
    <property type="evidence" value="ECO:0007669"/>
    <property type="project" value="TreeGrafter"/>
</dbReference>
<evidence type="ECO:0000259" key="5">
    <source>
        <dbReference type="Pfam" id="PF19278"/>
    </source>
</evidence>
<dbReference type="Pfam" id="PF05378">
    <property type="entry name" value="Hydant_A_N"/>
    <property type="match status" value="1"/>
</dbReference>
<organism evidence="6 7">
    <name type="scientific">Ramalina farinacea</name>
    <dbReference type="NCBI Taxonomy" id="258253"/>
    <lineage>
        <taxon>Eukaryota</taxon>
        <taxon>Fungi</taxon>
        <taxon>Dikarya</taxon>
        <taxon>Ascomycota</taxon>
        <taxon>Pezizomycotina</taxon>
        <taxon>Lecanoromycetes</taxon>
        <taxon>OSLEUM clade</taxon>
        <taxon>Lecanoromycetidae</taxon>
        <taxon>Lecanorales</taxon>
        <taxon>Lecanorineae</taxon>
        <taxon>Ramalinaceae</taxon>
        <taxon>Ramalina</taxon>
    </lineage>
</organism>
<dbReference type="AlphaFoldDB" id="A0AA43QM01"/>
<name>A0AA43QM01_9LECA</name>
<dbReference type="GO" id="GO:0005829">
    <property type="term" value="C:cytosol"/>
    <property type="evidence" value="ECO:0007669"/>
    <property type="project" value="TreeGrafter"/>
</dbReference>
<dbReference type="InterPro" id="IPR002821">
    <property type="entry name" value="Hydantoinase_A"/>
</dbReference>
<accession>A0AA43QM01</accession>
<evidence type="ECO:0000313" key="6">
    <source>
        <dbReference type="EMBL" id="MDI1487148.1"/>
    </source>
</evidence>
<proteinExistence type="inferred from homology"/>
<protein>
    <recommendedName>
        <fullName evidence="8">5-oxoprolinase</fullName>
    </recommendedName>
</protein>
<comment type="caution">
    <text evidence="6">The sequence shown here is derived from an EMBL/GenBank/DDBJ whole genome shotgun (WGS) entry which is preliminary data.</text>
</comment>
<dbReference type="InterPro" id="IPR045079">
    <property type="entry name" value="Oxoprolinase-like"/>
</dbReference>
<feature type="domain" description="Hydantoinase A/oxoprolinase" evidence="2">
    <location>
        <begin position="203"/>
        <end position="482"/>
    </location>
</feature>
<dbReference type="GO" id="GO:0006749">
    <property type="term" value="P:glutathione metabolic process"/>
    <property type="evidence" value="ECO:0007669"/>
    <property type="project" value="TreeGrafter"/>
</dbReference>
<dbReference type="InterPro" id="IPR008040">
    <property type="entry name" value="Hydant_A_N"/>
</dbReference>
<evidence type="ECO:0000313" key="7">
    <source>
        <dbReference type="Proteomes" id="UP001161017"/>
    </source>
</evidence>